<dbReference type="PANTHER" id="PTHR43825">
    <property type="entry name" value="PYRUVATE DEHYDROGENASE E1 COMPONENT"/>
    <property type="match status" value="1"/>
</dbReference>
<gene>
    <name evidence="2" type="ORF">IQ251_07110</name>
</gene>
<organism evidence="2 3">
    <name type="scientific">Saccharopolyspora montiporae</name>
    <dbReference type="NCBI Taxonomy" id="2781240"/>
    <lineage>
        <taxon>Bacteria</taxon>
        <taxon>Bacillati</taxon>
        <taxon>Actinomycetota</taxon>
        <taxon>Actinomycetes</taxon>
        <taxon>Pseudonocardiales</taxon>
        <taxon>Pseudonocardiaceae</taxon>
        <taxon>Saccharopolyspora</taxon>
    </lineage>
</organism>
<dbReference type="Proteomes" id="UP000598360">
    <property type="component" value="Unassembled WGS sequence"/>
</dbReference>
<dbReference type="CDD" id="cd07033">
    <property type="entry name" value="TPP_PYR_DXS_TK_like"/>
    <property type="match status" value="1"/>
</dbReference>
<reference evidence="2" key="1">
    <citation type="submission" date="2020-10" db="EMBL/GenBank/DDBJ databases">
        <title>Diversity and distribution of actinomycetes associated with coral in the coast of Hainan.</title>
        <authorList>
            <person name="Li F."/>
        </authorList>
    </citation>
    <scope>NUCLEOTIDE SEQUENCE</scope>
    <source>
        <strain evidence="2">HNM0983</strain>
    </source>
</reference>
<dbReference type="Gene3D" id="3.40.50.920">
    <property type="match status" value="1"/>
</dbReference>
<feature type="domain" description="Transketolase-like pyrimidine-binding" evidence="1">
    <location>
        <begin position="6"/>
        <end position="171"/>
    </location>
</feature>
<protein>
    <submittedName>
        <fullName evidence="2">Transketolase</fullName>
    </submittedName>
</protein>
<dbReference type="EMBL" id="JADEYC010000011">
    <property type="protein sequence ID" value="MBE9374213.1"/>
    <property type="molecule type" value="Genomic_DNA"/>
</dbReference>
<accession>A0A929G119</accession>
<evidence type="ECO:0000313" key="2">
    <source>
        <dbReference type="EMBL" id="MBE9374213.1"/>
    </source>
</evidence>
<sequence>MTATEQTMRDVFVHAMSAALDDDPRIALVLADISADRFTEVTERHPDRIHDVGIREQAMVGVAGGLALAGLRPVLHTITPFLVERPYEQLKLDLGHQGVGAVAVSTGASYDYPGAGRTHMAPADVALLDTLPGWAVHVPGHPDELRAALDTALAGDDRVYLRMSEQVNAEPRLGGPGWQVVRHGTRGVVAAVGPTLDPVLAATAGLDVTVLYTGEIRPFDAVGLRAAAGSARPDVVLVEPYLRGTSAHEVQRALADLPHRALSLGVRRDTELRNYGTAQQHTAAHGLDAAGIAAEVRGFLG</sequence>
<dbReference type="InterPro" id="IPR029061">
    <property type="entry name" value="THDP-binding"/>
</dbReference>
<dbReference type="RefSeq" id="WP_193927669.1">
    <property type="nucleotide sequence ID" value="NZ_JADEYC010000011.1"/>
</dbReference>
<dbReference type="GO" id="GO:0000287">
    <property type="term" value="F:magnesium ion binding"/>
    <property type="evidence" value="ECO:0007669"/>
    <property type="project" value="UniProtKB-ARBA"/>
</dbReference>
<keyword evidence="3" id="KW-1185">Reference proteome</keyword>
<dbReference type="Pfam" id="PF02779">
    <property type="entry name" value="Transket_pyr"/>
    <property type="match status" value="1"/>
</dbReference>
<dbReference type="SMART" id="SM00861">
    <property type="entry name" value="Transket_pyr"/>
    <property type="match status" value="1"/>
</dbReference>
<dbReference type="InterPro" id="IPR009014">
    <property type="entry name" value="Transketo_C/PFOR_II"/>
</dbReference>
<dbReference type="SUPFAM" id="SSF52518">
    <property type="entry name" value="Thiamin diphosphate-binding fold (THDP-binding)"/>
    <property type="match status" value="1"/>
</dbReference>
<dbReference type="InterPro" id="IPR051157">
    <property type="entry name" value="PDH/Transketolase"/>
</dbReference>
<dbReference type="Gene3D" id="3.40.50.970">
    <property type="match status" value="1"/>
</dbReference>
<dbReference type="InterPro" id="IPR005475">
    <property type="entry name" value="Transketolase-like_Pyr-bd"/>
</dbReference>
<comment type="caution">
    <text evidence="2">The sequence shown here is derived from an EMBL/GenBank/DDBJ whole genome shotgun (WGS) entry which is preliminary data.</text>
</comment>
<dbReference type="AlphaFoldDB" id="A0A929G119"/>
<dbReference type="SUPFAM" id="SSF52922">
    <property type="entry name" value="TK C-terminal domain-like"/>
    <property type="match status" value="1"/>
</dbReference>
<name>A0A929G119_9PSEU</name>
<dbReference type="PANTHER" id="PTHR43825:SF1">
    <property type="entry name" value="TRANSKETOLASE-LIKE PYRIMIDINE-BINDING DOMAIN-CONTAINING PROTEIN"/>
    <property type="match status" value="1"/>
</dbReference>
<evidence type="ECO:0000259" key="1">
    <source>
        <dbReference type="SMART" id="SM00861"/>
    </source>
</evidence>
<proteinExistence type="predicted"/>
<evidence type="ECO:0000313" key="3">
    <source>
        <dbReference type="Proteomes" id="UP000598360"/>
    </source>
</evidence>